<keyword evidence="4" id="KW-1185">Reference proteome</keyword>
<protein>
    <submittedName>
        <fullName evidence="3">dTDP-fucosamine acetyltransferase</fullName>
        <ecNumber evidence="3">2.3.1.210</ecNumber>
    </submittedName>
</protein>
<evidence type="ECO:0000256" key="1">
    <source>
        <dbReference type="ARBA" id="ARBA00022679"/>
    </source>
</evidence>
<keyword evidence="1 3" id="KW-0808">Transferase</keyword>
<sequence length="166" mass="18664">MENLQIRRFKASDTDWVVTQHGTHYAKAEGFDDTFGPLVASILADFNAHHDSQIERGWVAEEDGQRLGTIFCVRLNDTTAKLRLFFLKPGARGKGLGQKLLAECMGFAQSVGYQNMQLWTHESHTAACALYARTGWDLVDSRPVHSFGCDLVEQTWVFQFGSHLQS</sequence>
<dbReference type="Proteomes" id="UP000244880">
    <property type="component" value="Unassembled WGS sequence"/>
</dbReference>
<proteinExistence type="predicted"/>
<name>A0A2R8BGL9_9RHOB</name>
<dbReference type="RefSeq" id="WP_108829237.1">
    <property type="nucleotide sequence ID" value="NZ_OMOR01000001.1"/>
</dbReference>
<dbReference type="SUPFAM" id="SSF55729">
    <property type="entry name" value="Acyl-CoA N-acyltransferases (Nat)"/>
    <property type="match status" value="1"/>
</dbReference>
<dbReference type="PROSITE" id="PS51186">
    <property type="entry name" value="GNAT"/>
    <property type="match status" value="1"/>
</dbReference>
<dbReference type="EC" id="2.3.1.210" evidence="3"/>
<dbReference type="EMBL" id="OMOR01000001">
    <property type="protein sequence ID" value="SPH22272.1"/>
    <property type="molecule type" value="Genomic_DNA"/>
</dbReference>
<dbReference type="InterPro" id="IPR016181">
    <property type="entry name" value="Acyl_CoA_acyltransferase"/>
</dbReference>
<evidence type="ECO:0000313" key="4">
    <source>
        <dbReference type="Proteomes" id="UP000244880"/>
    </source>
</evidence>
<accession>A0A2R8BGL9</accession>
<dbReference type="PANTHER" id="PTHR13947">
    <property type="entry name" value="GNAT FAMILY N-ACETYLTRANSFERASE"/>
    <property type="match status" value="1"/>
</dbReference>
<dbReference type="Pfam" id="PF00583">
    <property type="entry name" value="Acetyltransf_1"/>
    <property type="match status" value="1"/>
</dbReference>
<evidence type="ECO:0000313" key="3">
    <source>
        <dbReference type="EMBL" id="SPH22272.1"/>
    </source>
</evidence>
<dbReference type="GO" id="GO:0008080">
    <property type="term" value="F:N-acetyltransferase activity"/>
    <property type="evidence" value="ECO:0007669"/>
    <property type="project" value="InterPro"/>
</dbReference>
<dbReference type="PANTHER" id="PTHR13947:SF37">
    <property type="entry name" value="LD18367P"/>
    <property type="match status" value="1"/>
</dbReference>
<dbReference type="AlphaFoldDB" id="A0A2R8BGL9"/>
<dbReference type="InterPro" id="IPR000182">
    <property type="entry name" value="GNAT_dom"/>
</dbReference>
<feature type="domain" description="N-acetyltransferase" evidence="2">
    <location>
        <begin position="4"/>
        <end position="158"/>
    </location>
</feature>
<organism evidence="3 4">
    <name type="scientific">Ascidiaceihabitans donghaensis</name>
    <dbReference type="NCBI Taxonomy" id="1510460"/>
    <lineage>
        <taxon>Bacteria</taxon>
        <taxon>Pseudomonadati</taxon>
        <taxon>Pseudomonadota</taxon>
        <taxon>Alphaproteobacteria</taxon>
        <taxon>Rhodobacterales</taxon>
        <taxon>Paracoccaceae</taxon>
        <taxon>Ascidiaceihabitans</taxon>
    </lineage>
</organism>
<evidence type="ECO:0000259" key="2">
    <source>
        <dbReference type="PROSITE" id="PS51186"/>
    </source>
</evidence>
<reference evidence="3 4" key="1">
    <citation type="submission" date="2018-03" db="EMBL/GenBank/DDBJ databases">
        <authorList>
            <person name="Keele B.F."/>
        </authorList>
    </citation>
    <scope>NUCLEOTIDE SEQUENCE [LARGE SCALE GENOMIC DNA]</scope>
    <source>
        <strain evidence="3 4">CECT 8599</strain>
    </source>
</reference>
<dbReference type="CDD" id="cd04301">
    <property type="entry name" value="NAT_SF"/>
    <property type="match status" value="1"/>
</dbReference>
<dbReference type="Gene3D" id="3.40.630.30">
    <property type="match status" value="1"/>
</dbReference>
<dbReference type="InterPro" id="IPR050769">
    <property type="entry name" value="NAT_camello-type"/>
</dbReference>
<keyword evidence="3" id="KW-0012">Acyltransferase</keyword>
<dbReference type="OrthoDB" id="273614at2"/>
<gene>
    <name evidence="3" type="primary">wecD</name>
    <name evidence="3" type="ORF">ASD8599_03016</name>
</gene>